<dbReference type="GO" id="GO:0031071">
    <property type="term" value="F:cysteine desulfurase activity"/>
    <property type="evidence" value="ECO:0007669"/>
    <property type="project" value="UniProtKB-EC"/>
</dbReference>
<evidence type="ECO:0000313" key="8">
    <source>
        <dbReference type="EMBL" id="OEG12369.1"/>
    </source>
</evidence>
<dbReference type="InterPro" id="IPR015421">
    <property type="entry name" value="PyrdxlP-dep_Trfase_major"/>
</dbReference>
<sequence>MKLPVYLNHAATSNHKFETTVNELCTYLKENNNNNTNRSANGLNEANLLFETRQLLARFFHAPDPAHVIFTSSATMSLNMILHGLLKPGDHVLTTMVEHNAVSRPLHLLETEKNVAVTRLFCEKDGTLDPKQIAAAIRPETKVLVMTHASNVLGTVLPVKACFEQAKKQGLITVLDSAQTAGFLPIDMEKMSIDILSFTGHKSLMGVSGIGGFVLGKDIEKQLDPWLTGGTGSASMSLKQPAFLPDKFEPGTLNMLGIISLKSAVRAIQEYGLEQIMAQERMLTARFLKGLQALPVQILGTQEAKCSVPVVSIVAPTIDTNELAQQLADDFQIITRSGLHCAPLAHETAGTLKTGAVRFSFGLETTTEEIDYTLSALEAILVN</sequence>
<keyword evidence="9" id="KW-1185">Reference proteome</keyword>
<dbReference type="InterPro" id="IPR015422">
    <property type="entry name" value="PyrdxlP-dep_Trfase_small"/>
</dbReference>
<dbReference type="NCBIfam" id="NF040779">
    <property type="entry name" value="Sec_lyase_SclA"/>
    <property type="match status" value="1"/>
</dbReference>
<evidence type="ECO:0000313" key="9">
    <source>
        <dbReference type="Proteomes" id="UP000095094"/>
    </source>
</evidence>
<dbReference type="AlphaFoldDB" id="A0A1E5GI51"/>
<protein>
    <recommendedName>
        <fullName evidence="3">cysteine desulfurase</fullName>
        <ecNumber evidence="3">2.8.1.7</ecNumber>
    </recommendedName>
</protein>
<reference evidence="9" key="1">
    <citation type="submission" date="2016-09" db="EMBL/GenBank/DDBJ databases">
        <authorList>
            <person name="Gulvik C.A."/>
        </authorList>
    </citation>
    <scope>NUCLEOTIDE SEQUENCE [LARGE SCALE GENOMIC DNA]</scope>
    <source>
        <strain evidence="9">LMG 8895</strain>
    </source>
</reference>
<dbReference type="RefSeq" id="WP_069664071.1">
    <property type="nucleotide sequence ID" value="NZ_JBHUJJ010000001.1"/>
</dbReference>
<comment type="cofactor">
    <cofactor evidence="1 6">
        <name>pyridoxal 5'-phosphate</name>
        <dbReference type="ChEBI" id="CHEBI:597326"/>
    </cofactor>
</comment>
<dbReference type="InterPro" id="IPR010969">
    <property type="entry name" value="Cys_dSase-rel_unknwn_funct"/>
</dbReference>
<dbReference type="PANTHER" id="PTHR43586">
    <property type="entry name" value="CYSTEINE DESULFURASE"/>
    <property type="match status" value="1"/>
</dbReference>
<comment type="catalytic activity">
    <reaction evidence="5">
        <text>(sulfur carrier)-H + L-cysteine = (sulfur carrier)-SH + L-alanine</text>
        <dbReference type="Rhea" id="RHEA:43892"/>
        <dbReference type="Rhea" id="RHEA-COMP:14737"/>
        <dbReference type="Rhea" id="RHEA-COMP:14739"/>
        <dbReference type="ChEBI" id="CHEBI:29917"/>
        <dbReference type="ChEBI" id="CHEBI:35235"/>
        <dbReference type="ChEBI" id="CHEBI:57972"/>
        <dbReference type="ChEBI" id="CHEBI:64428"/>
        <dbReference type="EC" id="2.8.1.7"/>
    </reaction>
</comment>
<evidence type="ECO:0000256" key="1">
    <source>
        <dbReference type="ARBA" id="ARBA00001933"/>
    </source>
</evidence>
<dbReference type="PIRSF" id="PIRSF005572">
    <property type="entry name" value="NifS"/>
    <property type="match status" value="1"/>
</dbReference>
<keyword evidence="8" id="KW-0032">Aminotransferase</keyword>
<dbReference type="InterPro" id="IPR000192">
    <property type="entry name" value="Aminotrans_V_dom"/>
</dbReference>
<dbReference type="Proteomes" id="UP000095094">
    <property type="component" value="Unassembled WGS sequence"/>
</dbReference>
<dbReference type="InterPro" id="IPR016454">
    <property type="entry name" value="Cysteine_dSase"/>
</dbReference>
<dbReference type="SUPFAM" id="SSF53383">
    <property type="entry name" value="PLP-dependent transferases"/>
    <property type="match status" value="1"/>
</dbReference>
<evidence type="ECO:0000256" key="4">
    <source>
        <dbReference type="ARBA" id="ARBA00022898"/>
    </source>
</evidence>
<dbReference type="InterPro" id="IPR020578">
    <property type="entry name" value="Aminotrans_V_PyrdxlP_BS"/>
</dbReference>
<dbReference type="OrthoDB" id="9804366at2"/>
<dbReference type="Gene3D" id="3.40.640.10">
    <property type="entry name" value="Type I PLP-dependent aspartate aminotransferase-like (Major domain)"/>
    <property type="match status" value="1"/>
</dbReference>
<dbReference type="PANTHER" id="PTHR43586:SF4">
    <property type="entry name" value="ISOPENICILLIN N EPIMERASE"/>
    <property type="match status" value="1"/>
</dbReference>
<keyword evidence="8" id="KW-0808">Transferase</keyword>
<evidence type="ECO:0000259" key="7">
    <source>
        <dbReference type="Pfam" id="PF00266"/>
    </source>
</evidence>
<dbReference type="EC" id="2.8.1.7" evidence="3"/>
<dbReference type="EMBL" id="MIJY01000034">
    <property type="protein sequence ID" value="OEG12369.1"/>
    <property type="molecule type" value="Genomic_DNA"/>
</dbReference>
<feature type="domain" description="Aminotransferase class V" evidence="7">
    <location>
        <begin position="5"/>
        <end position="372"/>
    </location>
</feature>
<comment type="similarity">
    <text evidence="2">Belongs to the class-V pyridoxal-phosphate-dependent aminotransferase family. Csd subfamily.</text>
</comment>
<evidence type="ECO:0000256" key="5">
    <source>
        <dbReference type="ARBA" id="ARBA00050776"/>
    </source>
</evidence>
<accession>A0A1E5GI51</accession>
<dbReference type="Gene3D" id="3.90.1150.10">
    <property type="entry name" value="Aspartate Aminotransferase, domain 1"/>
    <property type="match status" value="1"/>
</dbReference>
<dbReference type="Pfam" id="PF00266">
    <property type="entry name" value="Aminotran_5"/>
    <property type="match status" value="1"/>
</dbReference>
<evidence type="ECO:0000256" key="3">
    <source>
        <dbReference type="ARBA" id="ARBA00012239"/>
    </source>
</evidence>
<dbReference type="PROSITE" id="PS00595">
    <property type="entry name" value="AA_TRANSFER_CLASS_5"/>
    <property type="match status" value="1"/>
</dbReference>
<comment type="caution">
    <text evidence="8">The sequence shown here is derived from an EMBL/GenBank/DDBJ whole genome shotgun (WGS) entry which is preliminary data.</text>
</comment>
<evidence type="ECO:0000256" key="6">
    <source>
        <dbReference type="RuleBase" id="RU004504"/>
    </source>
</evidence>
<proteinExistence type="inferred from homology"/>
<organism evidence="8 9">
    <name type="scientific">Enterococcus termitis</name>
    <dbReference type="NCBI Taxonomy" id="332950"/>
    <lineage>
        <taxon>Bacteria</taxon>
        <taxon>Bacillati</taxon>
        <taxon>Bacillota</taxon>
        <taxon>Bacilli</taxon>
        <taxon>Lactobacillales</taxon>
        <taxon>Enterococcaceae</taxon>
        <taxon>Enterococcus</taxon>
    </lineage>
</organism>
<gene>
    <name evidence="8" type="ORF">BCR25_07470</name>
</gene>
<dbReference type="NCBIfam" id="TIGR01977">
    <property type="entry name" value="am_tr_V_EF2568"/>
    <property type="match status" value="1"/>
</dbReference>
<evidence type="ECO:0000256" key="2">
    <source>
        <dbReference type="ARBA" id="ARBA00010447"/>
    </source>
</evidence>
<dbReference type="GO" id="GO:0008483">
    <property type="term" value="F:transaminase activity"/>
    <property type="evidence" value="ECO:0007669"/>
    <property type="project" value="UniProtKB-KW"/>
</dbReference>
<name>A0A1E5GI51_9ENTE</name>
<dbReference type="InterPro" id="IPR015424">
    <property type="entry name" value="PyrdxlP-dep_Trfase"/>
</dbReference>
<keyword evidence="4" id="KW-0663">Pyridoxal phosphate</keyword>